<proteinExistence type="predicted"/>
<protein>
    <submittedName>
        <fullName evidence="2">Uncharacterized protein</fullName>
    </submittedName>
</protein>
<keyword evidence="1" id="KW-1133">Transmembrane helix</keyword>
<name>A0A0E9TZM4_ANGAN</name>
<accession>A0A0E9TZM4</accession>
<evidence type="ECO:0000256" key="1">
    <source>
        <dbReference type="SAM" id="Phobius"/>
    </source>
</evidence>
<keyword evidence="1" id="KW-0812">Transmembrane</keyword>
<dbReference type="EMBL" id="GBXM01049458">
    <property type="protein sequence ID" value="JAH59119.1"/>
    <property type="molecule type" value="Transcribed_RNA"/>
</dbReference>
<dbReference type="AlphaFoldDB" id="A0A0E9TZM4"/>
<reference evidence="2" key="2">
    <citation type="journal article" date="2015" name="Fish Shellfish Immunol.">
        <title>Early steps in the European eel (Anguilla anguilla)-Vibrio vulnificus interaction in the gills: Role of the RtxA13 toxin.</title>
        <authorList>
            <person name="Callol A."/>
            <person name="Pajuelo D."/>
            <person name="Ebbesson L."/>
            <person name="Teles M."/>
            <person name="MacKenzie S."/>
            <person name="Amaro C."/>
        </authorList>
    </citation>
    <scope>NUCLEOTIDE SEQUENCE</scope>
</reference>
<organism evidence="2">
    <name type="scientific">Anguilla anguilla</name>
    <name type="common">European freshwater eel</name>
    <name type="synonym">Muraena anguilla</name>
    <dbReference type="NCBI Taxonomy" id="7936"/>
    <lineage>
        <taxon>Eukaryota</taxon>
        <taxon>Metazoa</taxon>
        <taxon>Chordata</taxon>
        <taxon>Craniata</taxon>
        <taxon>Vertebrata</taxon>
        <taxon>Euteleostomi</taxon>
        <taxon>Actinopterygii</taxon>
        <taxon>Neopterygii</taxon>
        <taxon>Teleostei</taxon>
        <taxon>Anguilliformes</taxon>
        <taxon>Anguillidae</taxon>
        <taxon>Anguilla</taxon>
    </lineage>
</organism>
<feature type="transmembrane region" description="Helical" evidence="1">
    <location>
        <begin position="49"/>
        <end position="71"/>
    </location>
</feature>
<evidence type="ECO:0000313" key="2">
    <source>
        <dbReference type="EMBL" id="JAH59119.1"/>
    </source>
</evidence>
<reference evidence="2" key="1">
    <citation type="submission" date="2014-11" db="EMBL/GenBank/DDBJ databases">
        <authorList>
            <person name="Amaro Gonzalez C."/>
        </authorList>
    </citation>
    <scope>NUCLEOTIDE SEQUENCE</scope>
</reference>
<sequence>MFRGLVLFCERCGSCLQNVRKCVSQRGKNSFSGFLAINMDEIKCIWTVFHFNGSCLLVGFIGIMVITCIYVSMPVPLPNHRSDTSCKCLIKIKYF</sequence>
<keyword evidence="1" id="KW-0472">Membrane</keyword>